<reference evidence="1 2" key="1">
    <citation type="submission" date="2021-03" db="EMBL/GenBank/DDBJ databases">
        <title>Antimicrobial resistance genes in bacteria isolated from Japanese honey, and their potential for conferring macrolide and lincosamide resistance in the American foulbrood pathogen Paenibacillus larvae.</title>
        <authorList>
            <person name="Okamoto M."/>
            <person name="Kumagai M."/>
            <person name="Kanamori H."/>
            <person name="Takamatsu D."/>
        </authorList>
    </citation>
    <scope>NUCLEOTIDE SEQUENCE [LARGE SCALE GENOMIC DNA]</scope>
    <source>
        <strain evidence="1 2">J8TS2</strain>
    </source>
</reference>
<sequence length="192" mass="22188">MGGKKVYILLTDTGTILNRLIKLYTKQPYNHASIGFDLNLSEVYSFGRKTASNPFVAGFAKEDVKESLFRQADCVIYSLVVTEDQWKRLNHFIQAIESRKGDYRYNLFGLLGFMLRKPIKRRNAFFCSQFVAYVLKECNILEFDRSISLIAPNDFQEIPTLELVYQGKLGDYSTRFMNESLVESVPFISIEM</sequence>
<organism evidence="1 2">
    <name type="scientific">Lederbergia ruris</name>
    <dbReference type="NCBI Taxonomy" id="217495"/>
    <lineage>
        <taxon>Bacteria</taxon>
        <taxon>Bacillati</taxon>
        <taxon>Bacillota</taxon>
        <taxon>Bacilli</taxon>
        <taxon>Bacillales</taxon>
        <taxon>Bacillaceae</taxon>
        <taxon>Lederbergia</taxon>
    </lineage>
</organism>
<dbReference type="InterPro" id="IPR038765">
    <property type="entry name" value="Papain-like_cys_pep_sf"/>
</dbReference>
<keyword evidence="2" id="KW-1185">Reference proteome</keyword>
<dbReference type="SUPFAM" id="SSF54001">
    <property type="entry name" value="Cysteine proteinases"/>
    <property type="match status" value="1"/>
</dbReference>
<evidence type="ECO:0000313" key="2">
    <source>
        <dbReference type="Proteomes" id="UP000679950"/>
    </source>
</evidence>
<comment type="caution">
    <text evidence="1">The sequence shown here is derived from an EMBL/GenBank/DDBJ whole genome shotgun (WGS) entry which is preliminary data.</text>
</comment>
<gene>
    <name evidence="1" type="ORF">J8TS2_28280</name>
</gene>
<dbReference type="RefSeq" id="WP_191967552.1">
    <property type="nucleotide sequence ID" value="NZ_BORB01000025.1"/>
</dbReference>
<dbReference type="Proteomes" id="UP000679950">
    <property type="component" value="Unassembled WGS sequence"/>
</dbReference>
<proteinExistence type="predicted"/>
<dbReference type="Gene3D" id="3.90.1720.10">
    <property type="entry name" value="endopeptidase domain like (from Nostoc punctiforme)"/>
    <property type="match status" value="1"/>
</dbReference>
<name>A0ABQ4KMX7_9BACI</name>
<dbReference type="EMBL" id="BORB01000025">
    <property type="protein sequence ID" value="GIN58509.1"/>
    <property type="molecule type" value="Genomic_DNA"/>
</dbReference>
<accession>A0ABQ4KMX7</accession>
<evidence type="ECO:0000313" key="1">
    <source>
        <dbReference type="EMBL" id="GIN58509.1"/>
    </source>
</evidence>
<protein>
    <submittedName>
        <fullName evidence="1">Uncharacterized protein</fullName>
    </submittedName>
</protein>